<accession>A0AAU6WGP5</accession>
<evidence type="ECO:0000259" key="7">
    <source>
        <dbReference type="Pfam" id="PF00296"/>
    </source>
</evidence>
<dbReference type="NCBIfam" id="TIGR03860">
    <property type="entry name" value="FMN_nitrolo"/>
    <property type="match status" value="1"/>
</dbReference>
<feature type="binding site" evidence="6">
    <location>
        <position position="218"/>
    </location>
    <ligand>
        <name>FMN</name>
        <dbReference type="ChEBI" id="CHEBI:58210"/>
    </ligand>
</feature>
<organism evidence="8 9">
    <name type="scientific">Glutamicibacter ectropisis</name>
    <dbReference type="NCBI Taxonomy" id="3046593"/>
    <lineage>
        <taxon>Bacteria</taxon>
        <taxon>Bacillati</taxon>
        <taxon>Actinomycetota</taxon>
        <taxon>Actinomycetes</taxon>
        <taxon>Micrococcales</taxon>
        <taxon>Micrococcaceae</taxon>
        <taxon>Glutamicibacter</taxon>
    </lineage>
</organism>
<dbReference type="RefSeq" id="WP_345473457.1">
    <property type="nucleotide sequence ID" value="NZ_CP125942.1"/>
</dbReference>
<dbReference type="InterPro" id="IPR011251">
    <property type="entry name" value="Luciferase-like_dom"/>
</dbReference>
<evidence type="ECO:0000313" key="9">
    <source>
        <dbReference type="Proteomes" id="UP001486888"/>
    </source>
</evidence>
<evidence type="ECO:0000256" key="5">
    <source>
        <dbReference type="ARBA" id="ARBA00033748"/>
    </source>
</evidence>
<dbReference type="InterPro" id="IPR036661">
    <property type="entry name" value="Luciferase-like_sf"/>
</dbReference>
<keyword evidence="1 6" id="KW-0285">Flavoprotein</keyword>
<keyword evidence="3 8" id="KW-0560">Oxidoreductase</keyword>
<name>A0AAU6WGP5_9MICC</name>
<dbReference type="EC" id="1.-.-.-" evidence="8"/>
<evidence type="ECO:0000256" key="3">
    <source>
        <dbReference type="ARBA" id="ARBA00023002"/>
    </source>
</evidence>
<proteinExistence type="inferred from homology"/>
<feature type="binding site" evidence="6">
    <location>
        <position position="93"/>
    </location>
    <ligand>
        <name>FMN</name>
        <dbReference type="ChEBI" id="CHEBI:58210"/>
    </ligand>
</feature>
<dbReference type="PANTHER" id="PTHR30011:SF16">
    <property type="entry name" value="C2H2 FINGER DOMAIN TRANSCRIPTION FACTOR (EUROFUNG)-RELATED"/>
    <property type="match status" value="1"/>
</dbReference>
<comment type="similarity">
    <text evidence="5">Belongs to the NtaA/SnaA/DszA monooxygenase family.</text>
</comment>
<dbReference type="KEGG" id="gey:QMQ05_04805"/>
<protein>
    <submittedName>
        <fullName evidence="8">LLM class flavin-dependent oxidoreductase</fullName>
        <ecNumber evidence="8">1.-.-.-</ecNumber>
    </submittedName>
</protein>
<dbReference type="AlphaFoldDB" id="A0AAU6WGP5"/>
<reference evidence="8 9" key="1">
    <citation type="submission" date="2023-05" db="EMBL/GenBank/DDBJ databases">
        <title>Glutamicibacter sp. B1, complete genome.</title>
        <authorList>
            <person name="Long Y.H."/>
            <person name="Fang T."/>
            <person name="Li X.Y."/>
        </authorList>
    </citation>
    <scope>NUCLEOTIDE SEQUENCE [LARGE SCALE GENOMIC DNA]</scope>
    <source>
        <strain evidence="8 9">B1</strain>
    </source>
</reference>
<feature type="domain" description="Luciferase-like" evidence="7">
    <location>
        <begin position="26"/>
        <end position="383"/>
    </location>
</feature>
<feature type="binding site" evidence="6">
    <location>
        <position position="56"/>
    </location>
    <ligand>
        <name>FMN</name>
        <dbReference type="ChEBI" id="CHEBI:58210"/>
    </ligand>
</feature>
<dbReference type="GO" id="GO:0016705">
    <property type="term" value="F:oxidoreductase activity, acting on paired donors, with incorporation or reduction of molecular oxygen"/>
    <property type="evidence" value="ECO:0007669"/>
    <property type="project" value="InterPro"/>
</dbReference>
<dbReference type="SUPFAM" id="SSF51679">
    <property type="entry name" value="Bacterial luciferase-like"/>
    <property type="match status" value="1"/>
</dbReference>
<dbReference type="InterPro" id="IPR051260">
    <property type="entry name" value="Diverse_substr_monoxygenases"/>
</dbReference>
<dbReference type="InterPro" id="IPR016215">
    <property type="entry name" value="NTA_MOA"/>
</dbReference>
<dbReference type="PIRSF" id="PIRSF000337">
    <property type="entry name" value="NTA_MOA"/>
    <property type="match status" value="1"/>
</dbReference>
<evidence type="ECO:0000256" key="1">
    <source>
        <dbReference type="ARBA" id="ARBA00022630"/>
    </source>
</evidence>
<dbReference type="Gene3D" id="3.20.20.30">
    <property type="entry name" value="Luciferase-like domain"/>
    <property type="match status" value="1"/>
</dbReference>
<evidence type="ECO:0000256" key="4">
    <source>
        <dbReference type="ARBA" id="ARBA00023033"/>
    </source>
</evidence>
<dbReference type="Proteomes" id="UP001486888">
    <property type="component" value="Chromosome"/>
</dbReference>
<sequence>MTRKLTLNAFLMTTGHHESSWRLPESDPHAGTEVEHYIRLAQLAEKAKLDAIFFADAPVIQGSVAQRPAGILDPITLLSAIAPVTKNIGLIATASTSYNDPYNLARRFATLDLISHGRAGWNVVTTAGDAAAQNFSQLGQLDSSQRYLRAHEFLSVVQKLWNSWDPDAIIADKDSGTWADPSRVHPADHVGEHFQIAGALNVPRSHQGHPVIIQAGASAAGKEFAAQWAEAIFTAHQSFESARDFYQEIKNRATAYGRTEQSVKVLPGIVPILGSSESEAIELADTLDELILPEYAKKTLAQQLHVDPEVLELDEVLPEGLESAASKEKSTSRRDLILKLGYGRNLTVRQIIRELGSGRGHQTFTGTPEQLADRIEYWFKAGAADGFNIMAPVLPSGLETFTEHVVPLLQQRNLFRTEYDQRTLRGHYGLEEPTDHQVGVVR</sequence>
<keyword evidence="4" id="KW-0503">Monooxygenase</keyword>
<evidence type="ECO:0000256" key="2">
    <source>
        <dbReference type="ARBA" id="ARBA00022643"/>
    </source>
</evidence>
<dbReference type="Pfam" id="PF00296">
    <property type="entry name" value="Bac_luciferase"/>
    <property type="match status" value="1"/>
</dbReference>
<gene>
    <name evidence="8" type="ORF">QMQ05_04805</name>
</gene>
<dbReference type="EMBL" id="CP125942">
    <property type="protein sequence ID" value="XAO46851.1"/>
    <property type="molecule type" value="Genomic_DNA"/>
</dbReference>
<dbReference type="PANTHER" id="PTHR30011">
    <property type="entry name" value="ALKANESULFONATE MONOOXYGENASE-RELATED"/>
    <property type="match status" value="1"/>
</dbReference>
<feature type="binding site" evidence="6">
    <location>
        <position position="147"/>
    </location>
    <ligand>
        <name>FMN</name>
        <dbReference type="ChEBI" id="CHEBI:58210"/>
    </ligand>
</feature>
<evidence type="ECO:0000313" key="8">
    <source>
        <dbReference type="EMBL" id="XAO46851.1"/>
    </source>
</evidence>
<dbReference type="CDD" id="cd01095">
    <property type="entry name" value="Nitrilotriacetate_monoxgenase"/>
    <property type="match status" value="1"/>
</dbReference>
<keyword evidence="9" id="KW-1185">Reference proteome</keyword>
<dbReference type="GO" id="GO:0004497">
    <property type="term" value="F:monooxygenase activity"/>
    <property type="evidence" value="ECO:0007669"/>
    <property type="project" value="UniProtKB-KW"/>
</dbReference>
<evidence type="ECO:0000256" key="6">
    <source>
        <dbReference type="PIRSR" id="PIRSR000337-1"/>
    </source>
</evidence>
<keyword evidence="2 6" id="KW-0288">FMN</keyword>